<gene>
    <name evidence="4" type="ORF">SAMN05444920_11831</name>
</gene>
<dbReference type="GO" id="GO:0008239">
    <property type="term" value="F:dipeptidyl-peptidase activity"/>
    <property type="evidence" value="ECO:0007669"/>
    <property type="project" value="InterPro"/>
</dbReference>
<dbReference type="SUPFAM" id="SSF49785">
    <property type="entry name" value="Galactose-binding domain-like"/>
    <property type="match status" value="1"/>
</dbReference>
<dbReference type="InterPro" id="IPR013736">
    <property type="entry name" value="Xaa-Pro_dipept_C"/>
</dbReference>
<dbReference type="AlphaFoldDB" id="A0A1H6ESQ9"/>
<dbReference type="NCBIfam" id="TIGR00976">
    <property type="entry name" value="CocE_NonD"/>
    <property type="match status" value="1"/>
</dbReference>
<dbReference type="Gene3D" id="2.60.120.260">
    <property type="entry name" value="Galactose-binding domain-like"/>
    <property type="match status" value="1"/>
</dbReference>
<name>A0A1H6ESQ9_9ACTN</name>
<feature type="region of interest" description="Disordered" evidence="2">
    <location>
        <begin position="371"/>
        <end position="410"/>
    </location>
</feature>
<dbReference type="InterPro" id="IPR008979">
    <property type="entry name" value="Galactose-bd-like_sf"/>
</dbReference>
<protein>
    <recommendedName>
        <fullName evidence="3">Xaa-Pro dipeptidyl-peptidase C-terminal domain-containing protein</fullName>
    </recommendedName>
</protein>
<organism evidence="4 5">
    <name type="scientific">Nonomuraea solani</name>
    <dbReference type="NCBI Taxonomy" id="1144553"/>
    <lineage>
        <taxon>Bacteria</taxon>
        <taxon>Bacillati</taxon>
        <taxon>Actinomycetota</taxon>
        <taxon>Actinomycetes</taxon>
        <taxon>Streptosporangiales</taxon>
        <taxon>Streptosporangiaceae</taxon>
        <taxon>Nonomuraea</taxon>
    </lineage>
</organism>
<accession>A0A1H6ESQ9</accession>
<dbReference type="EMBL" id="FNVT01000018">
    <property type="protein sequence ID" value="SEH00842.1"/>
    <property type="molecule type" value="Genomic_DNA"/>
</dbReference>
<dbReference type="Gene3D" id="1.10.3020.10">
    <property type="entry name" value="alpha-amino acid ester hydrolase ( Helical cap domain)"/>
    <property type="match status" value="1"/>
</dbReference>
<sequence>MVCREAWSAMSYWRRQEADPAMTLLSRLYGVRPALRHRVHVRRNVEIPASDGVRLLATHYYPAGQHHPPLVLLRSPYGRGNVLDRLPALLAERGYQVLYQSLCGTAGSGGRFDGFVIDPADADGTLSWLRAQPWFGGGLATWGASYLGYVQWELAARDIPEWKIALIQDAPSEFARGFMYPGGAFATGNTLGWVQLVERMFSSGYGITRQVAGMVGAARRLSDATLTLPLQEADQALTGHPVPWFRHWVRHGPGEKYWTSTDQRHNVARMPPVVHLQGGWHDFFLPGMLADYAALVAAGRQVRLLVGPWGHGRGLYTRQGLPDALAALDAALLGRPAPSGVRLFVTGAGRWIDMPAWPPAHEATPWFLHPHGGLSRTPPDRRSSPSRYRYDPADPTPTVGGTQVGLSAGAKDNRPIEARADVLTFTTAPLAEDVEAIGPVRVRVHARSANPHADYFARVCDVDPRGRSVNVCDGIIRLHNPGDIRVADITLWPMAHRFKRGHRIRVQVSSGAHPRFGRNPGTGEPLATARSLRPSKHEIFHDRSHPSALWLPLIPGAS</sequence>
<dbReference type="InterPro" id="IPR029058">
    <property type="entry name" value="AB_hydrolase_fold"/>
</dbReference>
<feature type="compositionally biased region" description="Basic and acidic residues" evidence="2">
    <location>
        <begin position="378"/>
        <end position="392"/>
    </location>
</feature>
<proteinExistence type="predicted"/>
<evidence type="ECO:0000256" key="1">
    <source>
        <dbReference type="ARBA" id="ARBA00022801"/>
    </source>
</evidence>
<evidence type="ECO:0000259" key="3">
    <source>
        <dbReference type="SMART" id="SM00939"/>
    </source>
</evidence>
<dbReference type="InterPro" id="IPR005674">
    <property type="entry name" value="CocE/Ser_esterase"/>
</dbReference>
<dbReference type="Pfam" id="PF08530">
    <property type="entry name" value="PepX_C"/>
    <property type="match status" value="1"/>
</dbReference>
<evidence type="ECO:0000256" key="2">
    <source>
        <dbReference type="SAM" id="MobiDB-lite"/>
    </source>
</evidence>
<keyword evidence="5" id="KW-1185">Reference proteome</keyword>
<feature type="domain" description="Xaa-Pro dipeptidyl-peptidase C-terminal" evidence="3">
    <location>
        <begin position="325"/>
        <end position="550"/>
    </location>
</feature>
<evidence type="ECO:0000313" key="4">
    <source>
        <dbReference type="EMBL" id="SEH00842.1"/>
    </source>
</evidence>
<keyword evidence="1" id="KW-0378">Hydrolase</keyword>
<dbReference type="SUPFAM" id="SSF53474">
    <property type="entry name" value="alpha/beta-Hydrolases"/>
    <property type="match status" value="1"/>
</dbReference>
<dbReference type="Pfam" id="PF02129">
    <property type="entry name" value="Peptidase_S15"/>
    <property type="match status" value="1"/>
</dbReference>
<dbReference type="Gene3D" id="3.40.50.1820">
    <property type="entry name" value="alpha/beta hydrolase"/>
    <property type="match status" value="1"/>
</dbReference>
<dbReference type="SMART" id="SM00939">
    <property type="entry name" value="PepX_C"/>
    <property type="match status" value="1"/>
</dbReference>
<evidence type="ECO:0000313" key="5">
    <source>
        <dbReference type="Proteomes" id="UP000236732"/>
    </source>
</evidence>
<dbReference type="Proteomes" id="UP000236732">
    <property type="component" value="Unassembled WGS sequence"/>
</dbReference>
<reference evidence="4 5" key="1">
    <citation type="submission" date="2016-10" db="EMBL/GenBank/DDBJ databases">
        <authorList>
            <person name="de Groot N.N."/>
        </authorList>
    </citation>
    <scope>NUCLEOTIDE SEQUENCE [LARGE SCALE GENOMIC DNA]</scope>
    <source>
        <strain evidence="4 5">CGMCC 4.7037</strain>
    </source>
</reference>
<dbReference type="InterPro" id="IPR000383">
    <property type="entry name" value="Xaa-Pro-like_dom"/>
</dbReference>